<evidence type="ECO:0000313" key="1">
    <source>
        <dbReference type="EMBL" id="AYV85567.1"/>
    </source>
</evidence>
<accession>A0A3G5AEH0</accession>
<protein>
    <submittedName>
        <fullName evidence="1">Uncharacterized protein</fullName>
    </submittedName>
</protein>
<proteinExistence type="predicted"/>
<name>A0A3G5AEH0_9VIRU</name>
<gene>
    <name evidence="1" type="ORF">Satyrvirus23_10</name>
</gene>
<organism evidence="1">
    <name type="scientific">Satyrvirus sp</name>
    <dbReference type="NCBI Taxonomy" id="2487771"/>
    <lineage>
        <taxon>Viruses</taxon>
        <taxon>Varidnaviria</taxon>
        <taxon>Bamfordvirae</taxon>
        <taxon>Nucleocytoviricota</taxon>
        <taxon>Megaviricetes</taxon>
        <taxon>Imitervirales</taxon>
        <taxon>Mimiviridae</taxon>
        <taxon>Megamimivirinae</taxon>
    </lineage>
</organism>
<sequence length="35" mass="4227">MASLHRGRQHYQIAGTPSRKIDFLMCYLNRFKRQC</sequence>
<reference evidence="1" key="1">
    <citation type="submission" date="2018-10" db="EMBL/GenBank/DDBJ databases">
        <title>Hidden diversity of soil giant viruses.</title>
        <authorList>
            <person name="Schulz F."/>
            <person name="Alteio L."/>
            <person name="Goudeau D."/>
            <person name="Ryan E.M."/>
            <person name="Malmstrom R.R."/>
            <person name="Blanchard J."/>
            <person name="Woyke T."/>
        </authorList>
    </citation>
    <scope>NUCLEOTIDE SEQUENCE</scope>
    <source>
        <strain evidence="1">SAV1</strain>
    </source>
</reference>
<dbReference type="EMBL" id="MK072459">
    <property type="protein sequence ID" value="AYV85567.1"/>
    <property type="molecule type" value="Genomic_DNA"/>
</dbReference>